<sequence>MGRRDSKIRTGMPLPAMTPAVSRANSWEWLRQSKHTATPRFTASGPSARMTSAKAWVAWRMTWMFIWCRPTHMVPRRPAVPNSSGAKNRLSISFSSPEIERSSSFSASLSAELLSHFS</sequence>
<dbReference type="EMBL" id="CYZT01000217">
    <property type="protein sequence ID" value="CUO95761.1"/>
    <property type="molecule type" value="Genomic_DNA"/>
</dbReference>
<evidence type="ECO:0000313" key="1">
    <source>
        <dbReference type="EMBL" id="CUO95761.1"/>
    </source>
</evidence>
<dbReference type="AlphaFoldDB" id="A0A174JAU7"/>
<reference evidence="1 2" key="1">
    <citation type="submission" date="2015-09" db="EMBL/GenBank/DDBJ databases">
        <authorList>
            <consortium name="Pathogen Informatics"/>
        </authorList>
    </citation>
    <scope>NUCLEOTIDE SEQUENCE [LARGE SCALE GENOMIC DNA]</scope>
    <source>
        <strain evidence="1 2">2789STDY5608854</strain>
    </source>
</reference>
<evidence type="ECO:0000313" key="2">
    <source>
        <dbReference type="Proteomes" id="UP000095746"/>
    </source>
</evidence>
<proteinExistence type="predicted"/>
<dbReference type="Proteomes" id="UP000095746">
    <property type="component" value="Unassembled WGS sequence"/>
</dbReference>
<organism evidence="1 2">
    <name type="scientific">Flavonifractor plautii</name>
    <name type="common">Fusobacterium plautii</name>
    <dbReference type="NCBI Taxonomy" id="292800"/>
    <lineage>
        <taxon>Bacteria</taxon>
        <taxon>Bacillati</taxon>
        <taxon>Bacillota</taxon>
        <taxon>Clostridia</taxon>
        <taxon>Eubacteriales</taxon>
        <taxon>Oscillospiraceae</taxon>
        <taxon>Flavonifractor</taxon>
    </lineage>
</organism>
<accession>A0A174JAU7</accession>
<name>A0A174JAU7_FLAPL</name>
<protein>
    <submittedName>
        <fullName evidence="1">Uncharacterized protein</fullName>
    </submittedName>
</protein>
<gene>
    <name evidence="1" type="ORF">ERS852411_02449</name>
</gene>